<dbReference type="InterPro" id="IPR051673">
    <property type="entry name" value="SSDNA_exonuclease_RecJ"/>
</dbReference>
<comment type="caution">
    <text evidence="1">The sequence shown here is derived from an EMBL/GenBank/DDBJ whole genome shotgun (WGS) entry which is preliminary data.</text>
</comment>
<dbReference type="SUPFAM" id="SSF64182">
    <property type="entry name" value="DHH phosphoesterases"/>
    <property type="match status" value="1"/>
</dbReference>
<protein>
    <submittedName>
        <fullName evidence="1">SsDNA exonuclease RecJ</fullName>
    </submittedName>
</protein>
<sequence length="110" mass="13213">MKIKVKYKILYENKDLNLVERLLKIRGIDENADIFLNPKIKDYRLDPMKLNDMPKAVNRIIQALKNKEKIMIFGDYDVDGITSSFILFKFFTKFLKYRNISIMYPDRIEE</sequence>
<keyword evidence="1" id="KW-0378">Hydrolase</keyword>
<accession>A0A1V5ZQ42</accession>
<dbReference type="InterPro" id="IPR038763">
    <property type="entry name" value="DHH_sf"/>
</dbReference>
<dbReference type="PANTHER" id="PTHR30255">
    <property type="entry name" value="SINGLE-STRANDED-DNA-SPECIFIC EXONUCLEASE RECJ"/>
    <property type="match status" value="1"/>
</dbReference>
<dbReference type="Gene3D" id="3.90.1640.30">
    <property type="match status" value="1"/>
</dbReference>
<dbReference type="EMBL" id="MWDB01000002">
    <property type="protein sequence ID" value="OQB42450.1"/>
    <property type="molecule type" value="Genomic_DNA"/>
</dbReference>
<dbReference type="Proteomes" id="UP000485621">
    <property type="component" value="Unassembled WGS sequence"/>
</dbReference>
<evidence type="ECO:0000313" key="1">
    <source>
        <dbReference type="EMBL" id="OQB42450.1"/>
    </source>
</evidence>
<keyword evidence="1" id="KW-0540">Nuclease</keyword>
<organism evidence="1">
    <name type="scientific">candidate division CPR1 bacterium ADurb.Bin160</name>
    <dbReference type="NCBI Taxonomy" id="1852826"/>
    <lineage>
        <taxon>Bacteria</taxon>
        <taxon>candidate division CPR1</taxon>
    </lineage>
</organism>
<reference evidence="1" key="1">
    <citation type="submission" date="2017-02" db="EMBL/GenBank/DDBJ databases">
        <title>Delving into the versatile metabolic prowess of the omnipresent phylum Bacteroidetes.</title>
        <authorList>
            <person name="Nobu M.K."/>
            <person name="Mei R."/>
            <person name="Narihiro T."/>
            <person name="Kuroda K."/>
            <person name="Liu W.-T."/>
        </authorList>
    </citation>
    <scope>NUCLEOTIDE SEQUENCE</scope>
    <source>
        <strain evidence="1">ADurb.Bin160</strain>
    </source>
</reference>
<gene>
    <name evidence="1" type="ORF">BWY04_00148</name>
</gene>
<proteinExistence type="predicted"/>
<dbReference type="AlphaFoldDB" id="A0A1V5ZQ42"/>
<dbReference type="PANTHER" id="PTHR30255:SF2">
    <property type="entry name" value="SINGLE-STRANDED-DNA-SPECIFIC EXONUCLEASE RECJ"/>
    <property type="match status" value="1"/>
</dbReference>
<name>A0A1V5ZQ42_9BACT</name>
<dbReference type="GO" id="GO:0004527">
    <property type="term" value="F:exonuclease activity"/>
    <property type="evidence" value="ECO:0007669"/>
    <property type="project" value="UniProtKB-KW"/>
</dbReference>
<keyword evidence="1" id="KW-0269">Exonuclease</keyword>